<accession>A0A0C3NCI4</accession>
<protein>
    <submittedName>
        <fullName evidence="1">Uncharacterized protein</fullName>
    </submittedName>
</protein>
<dbReference type="InterPro" id="IPR041078">
    <property type="entry name" value="Plavaka"/>
</dbReference>
<name>A0A0C3NCI4_PHLG1</name>
<dbReference type="AlphaFoldDB" id="A0A0C3NCI4"/>
<evidence type="ECO:0000313" key="2">
    <source>
        <dbReference type="Proteomes" id="UP000053257"/>
    </source>
</evidence>
<dbReference type="Proteomes" id="UP000053257">
    <property type="component" value="Unassembled WGS sequence"/>
</dbReference>
<dbReference type="OrthoDB" id="3239511at2759"/>
<keyword evidence="2" id="KW-1185">Reference proteome</keyword>
<proteinExistence type="predicted"/>
<reference evidence="1 2" key="1">
    <citation type="journal article" date="2014" name="PLoS Genet.">
        <title>Analysis of the Phlebiopsis gigantea genome, transcriptome and secretome provides insight into its pioneer colonization strategies of wood.</title>
        <authorList>
            <person name="Hori C."/>
            <person name="Ishida T."/>
            <person name="Igarashi K."/>
            <person name="Samejima M."/>
            <person name="Suzuki H."/>
            <person name="Master E."/>
            <person name="Ferreira P."/>
            <person name="Ruiz-Duenas F.J."/>
            <person name="Held B."/>
            <person name="Canessa P."/>
            <person name="Larrondo L.F."/>
            <person name="Schmoll M."/>
            <person name="Druzhinina I.S."/>
            <person name="Kubicek C.P."/>
            <person name="Gaskell J.A."/>
            <person name="Kersten P."/>
            <person name="St John F."/>
            <person name="Glasner J."/>
            <person name="Sabat G."/>
            <person name="Splinter BonDurant S."/>
            <person name="Syed K."/>
            <person name="Yadav J."/>
            <person name="Mgbeahuruike A.C."/>
            <person name="Kovalchuk A."/>
            <person name="Asiegbu F.O."/>
            <person name="Lackner G."/>
            <person name="Hoffmeister D."/>
            <person name="Rencoret J."/>
            <person name="Gutierrez A."/>
            <person name="Sun H."/>
            <person name="Lindquist E."/>
            <person name="Barry K."/>
            <person name="Riley R."/>
            <person name="Grigoriev I.V."/>
            <person name="Henrissat B."/>
            <person name="Kues U."/>
            <person name="Berka R.M."/>
            <person name="Martinez A.T."/>
            <person name="Covert S.F."/>
            <person name="Blanchette R.A."/>
            <person name="Cullen D."/>
        </authorList>
    </citation>
    <scope>NUCLEOTIDE SEQUENCE [LARGE SCALE GENOMIC DNA]</scope>
    <source>
        <strain evidence="1 2">11061_1 CR5-6</strain>
    </source>
</reference>
<dbReference type="HOGENOM" id="CLU_143228_0_0_1"/>
<evidence type="ECO:0000313" key="1">
    <source>
        <dbReference type="EMBL" id="KIP02234.1"/>
    </source>
</evidence>
<dbReference type="EMBL" id="KN840690">
    <property type="protein sequence ID" value="KIP02234.1"/>
    <property type="molecule type" value="Genomic_DNA"/>
</dbReference>
<dbReference type="Pfam" id="PF18759">
    <property type="entry name" value="Plavaka"/>
    <property type="match status" value="1"/>
</dbReference>
<organism evidence="1 2">
    <name type="scientific">Phlebiopsis gigantea (strain 11061_1 CR5-6)</name>
    <name type="common">White-rot fungus</name>
    <name type="synonym">Peniophora gigantea</name>
    <dbReference type="NCBI Taxonomy" id="745531"/>
    <lineage>
        <taxon>Eukaryota</taxon>
        <taxon>Fungi</taxon>
        <taxon>Dikarya</taxon>
        <taxon>Basidiomycota</taxon>
        <taxon>Agaricomycotina</taxon>
        <taxon>Agaricomycetes</taxon>
        <taxon>Polyporales</taxon>
        <taxon>Phanerochaetaceae</taxon>
        <taxon>Phlebiopsis</taxon>
    </lineage>
</organism>
<gene>
    <name evidence="1" type="ORF">PHLGIDRAFT_79424</name>
</gene>
<feature type="non-terminal residue" evidence="1">
    <location>
        <position position="1"/>
    </location>
</feature>
<sequence length="106" mass="11775">PLGIYIYADKSKLSTFGTQQGYPRHGVGLGGGHVIGLLPIIKETSEDSGKPAFINFKRRVWHTAMSEILGCFKKLASLGLTIHCGDDIIRRFFPFFDILAGDYEEQ</sequence>